<feature type="region of interest" description="Disordered" evidence="1">
    <location>
        <begin position="1"/>
        <end position="36"/>
    </location>
</feature>
<evidence type="ECO:0000256" key="1">
    <source>
        <dbReference type="SAM" id="MobiDB-lite"/>
    </source>
</evidence>
<feature type="compositionally biased region" description="Gly residues" evidence="1">
    <location>
        <begin position="81"/>
        <end position="91"/>
    </location>
</feature>
<proteinExistence type="predicted"/>
<name>A0A8R1DVS8_CAEJA</name>
<dbReference type="EnsemblMetazoa" id="CJA11926.1">
    <property type="protein sequence ID" value="CJA11926.1"/>
    <property type="gene ID" value="WBGene00131130"/>
</dbReference>
<feature type="region of interest" description="Disordered" evidence="1">
    <location>
        <begin position="44"/>
        <end position="63"/>
    </location>
</feature>
<reference evidence="3" key="1">
    <citation type="submission" date="2010-08" db="EMBL/GenBank/DDBJ databases">
        <authorList>
            <consortium name="Caenorhabditis japonica Sequencing Consortium"/>
            <person name="Wilson R.K."/>
        </authorList>
    </citation>
    <scope>NUCLEOTIDE SEQUENCE [LARGE SCALE GENOMIC DNA]</scope>
    <source>
        <strain evidence="3">DF5081</strain>
    </source>
</reference>
<evidence type="ECO:0000313" key="3">
    <source>
        <dbReference type="Proteomes" id="UP000005237"/>
    </source>
</evidence>
<dbReference type="AlphaFoldDB" id="A0A8R1DVS8"/>
<organism evidence="2 3">
    <name type="scientific">Caenorhabditis japonica</name>
    <dbReference type="NCBI Taxonomy" id="281687"/>
    <lineage>
        <taxon>Eukaryota</taxon>
        <taxon>Metazoa</taxon>
        <taxon>Ecdysozoa</taxon>
        <taxon>Nematoda</taxon>
        <taxon>Chromadorea</taxon>
        <taxon>Rhabditida</taxon>
        <taxon>Rhabditina</taxon>
        <taxon>Rhabditomorpha</taxon>
        <taxon>Rhabditoidea</taxon>
        <taxon>Rhabditidae</taxon>
        <taxon>Peloderinae</taxon>
        <taxon>Caenorhabditis</taxon>
    </lineage>
</organism>
<dbReference type="Proteomes" id="UP000005237">
    <property type="component" value="Unassembled WGS sequence"/>
</dbReference>
<sequence>MTSPPSSPSHLHVRKLSTTNEDEAKTTSACPRKPGRKIVALSGEEDIMSGGPPPVQPPKSRFRNGHASFRLRMLQEQHGASPGGGSSGSGSGFEPKFYSRRFINEYKHNRASPSKPLLCPFFF</sequence>
<accession>A0A8R1DVS8</accession>
<protein>
    <submittedName>
        <fullName evidence="2">Uncharacterized protein</fullName>
    </submittedName>
</protein>
<feature type="region of interest" description="Disordered" evidence="1">
    <location>
        <begin position="75"/>
        <end position="94"/>
    </location>
</feature>
<keyword evidence="3" id="KW-1185">Reference proteome</keyword>
<evidence type="ECO:0000313" key="2">
    <source>
        <dbReference type="EnsemblMetazoa" id="CJA11926.1"/>
    </source>
</evidence>
<reference evidence="2" key="2">
    <citation type="submission" date="2022-06" db="UniProtKB">
        <authorList>
            <consortium name="EnsemblMetazoa"/>
        </authorList>
    </citation>
    <scope>IDENTIFICATION</scope>
    <source>
        <strain evidence="2">DF5081</strain>
    </source>
</reference>